<protein>
    <recommendedName>
        <fullName evidence="7 8">Large ribosomal subunit protein uL3</fullName>
    </recommendedName>
</protein>
<organism evidence="11">
    <name type="scientific">uncultured marine alpha proteobacterium HOT2C01</name>
    <dbReference type="NCBI Taxonomy" id="248049"/>
    <lineage>
        <taxon>Bacteria</taxon>
        <taxon>Pseudomonadati</taxon>
        <taxon>Pseudomonadota</taxon>
        <taxon>Alphaproteobacteria</taxon>
        <taxon>environmental samples</taxon>
    </lineage>
</organism>
<dbReference type="EMBL" id="AY372455">
    <property type="protein sequence ID" value="AAR05320.1"/>
    <property type="molecule type" value="Genomic_DNA"/>
</dbReference>
<dbReference type="GO" id="GO:0003735">
    <property type="term" value="F:structural constituent of ribosome"/>
    <property type="evidence" value="ECO:0007669"/>
    <property type="project" value="UniProtKB-UniRule"/>
</dbReference>
<dbReference type="AlphaFoldDB" id="Q6UCS0"/>
<sequence>MRSGIIAKKIGMSNLYTQSGTNIPVTVLHVENCKIIDRVTSENENSDKVLVGACKLKKTKKSQKGFFDKKKTDAYKYLREFEISKDQEIKSGDELKASHFKEGQFIDVSGYTKGKGFAGVMKRHNFSGLRASHGVSVSHRSHGSTGQCQDPGKVFKGKKMAGQYGDVHKTLQSLQVVKVDEQKNLICVKGATPGSRGTWLVVEDSIKKDGIKEIEATSAKSEKEGKKEK</sequence>
<dbReference type="InterPro" id="IPR019927">
    <property type="entry name" value="Ribosomal_uL3_bac/org-type"/>
</dbReference>
<evidence type="ECO:0000313" key="11">
    <source>
        <dbReference type="EMBL" id="AAR05320.1"/>
    </source>
</evidence>
<comment type="PTM">
    <text evidence="8">Methylated by PrmB.</text>
</comment>
<accession>Q6UCS0</accession>
<keyword evidence="6 8" id="KW-0687">Ribonucleoprotein</keyword>
<evidence type="ECO:0000256" key="10">
    <source>
        <dbReference type="RuleBase" id="RU003906"/>
    </source>
</evidence>
<comment type="similarity">
    <text evidence="1 8 9">Belongs to the universal ribosomal protein uL3 family.</text>
</comment>
<dbReference type="Pfam" id="PF00297">
    <property type="entry name" value="Ribosomal_L3"/>
    <property type="match status" value="1"/>
</dbReference>
<evidence type="ECO:0000256" key="1">
    <source>
        <dbReference type="ARBA" id="ARBA00006540"/>
    </source>
</evidence>
<dbReference type="Gene3D" id="2.40.30.10">
    <property type="entry name" value="Translation factors"/>
    <property type="match status" value="2"/>
</dbReference>
<proteinExistence type="inferred from homology"/>
<evidence type="ECO:0000256" key="7">
    <source>
        <dbReference type="ARBA" id="ARBA00035243"/>
    </source>
</evidence>
<reference evidence="11" key="2">
    <citation type="submission" date="2017-01" db="EMBL/GenBank/DDBJ databases">
        <authorList>
            <person name="Mah S.A."/>
            <person name="Swanson W.J."/>
            <person name="Moy G.W."/>
            <person name="Vacquier V.D."/>
        </authorList>
    </citation>
    <scope>NUCLEOTIDE SEQUENCE</scope>
</reference>
<reference evidence="11" key="1">
    <citation type="journal article" date="2003" name="Proc. Natl. Acad. Sci. U.S.A.">
        <title>Proteorhodopsin genes are distributed among divergent marine bacterial taxa.</title>
        <authorList>
            <person name="De La Torre J.R."/>
            <person name="Christianson L.M."/>
            <person name="Beja O."/>
            <person name="Suzuki M.T."/>
            <person name="Karl D.M."/>
            <person name="Heidelberg J."/>
            <person name="DeLong E.F."/>
        </authorList>
    </citation>
    <scope>NUCLEOTIDE SEQUENCE</scope>
</reference>
<dbReference type="PANTHER" id="PTHR11229:SF16">
    <property type="entry name" value="LARGE RIBOSOMAL SUBUNIT PROTEIN UL3C"/>
    <property type="match status" value="1"/>
</dbReference>
<dbReference type="GO" id="GO:0005840">
    <property type="term" value="C:ribosome"/>
    <property type="evidence" value="ECO:0007669"/>
    <property type="project" value="UniProtKB-UniRule"/>
</dbReference>
<dbReference type="GO" id="GO:1990904">
    <property type="term" value="C:ribonucleoprotein complex"/>
    <property type="evidence" value="ECO:0007669"/>
    <property type="project" value="UniProtKB-KW"/>
</dbReference>
<dbReference type="FunFam" id="2.40.30.10:FF:000004">
    <property type="entry name" value="50S ribosomal protein L3"/>
    <property type="match status" value="1"/>
</dbReference>
<evidence type="ECO:0000256" key="2">
    <source>
        <dbReference type="ARBA" id="ARBA00022481"/>
    </source>
</evidence>
<gene>
    <name evidence="8" type="primary">rplC</name>
    <name evidence="11" type="ORF">HOT2C01.06</name>
</gene>
<dbReference type="InterPro" id="IPR000597">
    <property type="entry name" value="Ribosomal_uL3"/>
</dbReference>
<dbReference type="InterPro" id="IPR009000">
    <property type="entry name" value="Transl_B-barrel_sf"/>
</dbReference>
<dbReference type="HAMAP" id="MF_01325_B">
    <property type="entry name" value="Ribosomal_uL3_B"/>
    <property type="match status" value="1"/>
</dbReference>
<dbReference type="PANTHER" id="PTHR11229">
    <property type="entry name" value="50S RIBOSOMAL PROTEIN L3"/>
    <property type="match status" value="1"/>
</dbReference>
<keyword evidence="4 8" id="KW-0694">RNA-binding</keyword>
<evidence type="ECO:0000256" key="3">
    <source>
        <dbReference type="ARBA" id="ARBA00022730"/>
    </source>
</evidence>
<evidence type="ECO:0000256" key="9">
    <source>
        <dbReference type="RuleBase" id="RU003905"/>
    </source>
</evidence>
<dbReference type="NCBIfam" id="TIGR03625">
    <property type="entry name" value="L3_bact"/>
    <property type="match status" value="1"/>
</dbReference>
<keyword evidence="2 8" id="KW-0488">Methylation</keyword>
<dbReference type="InterPro" id="IPR019926">
    <property type="entry name" value="Ribosomal_uL3_CS"/>
</dbReference>
<dbReference type="PROSITE" id="PS00474">
    <property type="entry name" value="RIBOSOMAL_L3"/>
    <property type="match status" value="1"/>
</dbReference>
<evidence type="ECO:0000256" key="4">
    <source>
        <dbReference type="ARBA" id="ARBA00022884"/>
    </source>
</evidence>
<evidence type="ECO:0000256" key="5">
    <source>
        <dbReference type="ARBA" id="ARBA00022980"/>
    </source>
</evidence>
<evidence type="ECO:0000256" key="6">
    <source>
        <dbReference type="ARBA" id="ARBA00023274"/>
    </source>
</evidence>
<dbReference type="SUPFAM" id="SSF50447">
    <property type="entry name" value="Translation proteins"/>
    <property type="match status" value="1"/>
</dbReference>
<name>Q6UCS0_9PROT</name>
<comment type="subunit">
    <text evidence="8 10">Part of the 50S ribosomal subunit. Forms a cluster with proteins L14 and L19.</text>
</comment>
<dbReference type="GO" id="GO:0019843">
    <property type="term" value="F:rRNA binding"/>
    <property type="evidence" value="ECO:0007669"/>
    <property type="project" value="UniProtKB-UniRule"/>
</dbReference>
<keyword evidence="5 8" id="KW-0689">Ribosomal protein</keyword>
<evidence type="ECO:0000256" key="8">
    <source>
        <dbReference type="HAMAP-Rule" id="MF_01325"/>
    </source>
</evidence>
<keyword evidence="3 8" id="KW-0699">rRNA-binding</keyword>
<feature type="modified residue" description="N5-methylglutamine" evidence="8">
    <location>
        <position position="149"/>
    </location>
</feature>
<dbReference type="GO" id="GO:0006412">
    <property type="term" value="P:translation"/>
    <property type="evidence" value="ECO:0007669"/>
    <property type="project" value="UniProtKB-UniRule"/>
</dbReference>
<comment type="function">
    <text evidence="8 10">One of the primary rRNA binding proteins, it binds directly near the 3'-end of the 23S rRNA, where it nucleates assembly of the 50S subunit.</text>
</comment>